<keyword evidence="3" id="KW-0560">Oxidoreductase</keyword>
<dbReference type="AlphaFoldDB" id="A0A4R3JG78"/>
<proteinExistence type="predicted"/>
<organism evidence="4 5">
    <name type="scientific">Varunaivibrio sulfuroxidans</name>
    <dbReference type="NCBI Taxonomy" id="1773489"/>
    <lineage>
        <taxon>Bacteria</taxon>
        <taxon>Pseudomonadati</taxon>
        <taxon>Pseudomonadota</taxon>
        <taxon>Alphaproteobacteria</taxon>
        <taxon>Rhodospirillales</taxon>
        <taxon>Magnetovibrionaceae</taxon>
        <taxon>Varunaivibrio</taxon>
    </lineage>
</organism>
<reference evidence="4 5" key="1">
    <citation type="submission" date="2019-03" db="EMBL/GenBank/DDBJ databases">
        <title>Genomic Encyclopedia of Type Strains, Phase IV (KMG-IV): sequencing the most valuable type-strain genomes for metagenomic binning, comparative biology and taxonomic classification.</title>
        <authorList>
            <person name="Goeker M."/>
        </authorList>
    </citation>
    <scope>NUCLEOTIDE SEQUENCE [LARGE SCALE GENOMIC DNA]</scope>
    <source>
        <strain evidence="4 5">DSM 101688</strain>
    </source>
</reference>
<dbReference type="OrthoDB" id="5183775at2"/>
<dbReference type="UniPathway" id="UPA00148"/>
<comment type="caution">
    <text evidence="4">The sequence shown here is derived from an EMBL/GenBank/DDBJ whole genome shotgun (WGS) entry which is preliminary data.</text>
</comment>
<evidence type="ECO:0000313" key="4">
    <source>
        <dbReference type="EMBL" id="TCS65159.1"/>
    </source>
</evidence>
<dbReference type="NCBIfam" id="TIGR00715">
    <property type="entry name" value="precor6x_red"/>
    <property type="match status" value="1"/>
</dbReference>
<dbReference type="PANTHER" id="PTHR36925">
    <property type="entry name" value="COBALT-PRECORRIN-6A REDUCTASE"/>
    <property type="match status" value="1"/>
</dbReference>
<dbReference type="PROSITE" id="PS51014">
    <property type="entry name" value="COBK_CBIJ"/>
    <property type="match status" value="1"/>
</dbReference>
<dbReference type="Proteomes" id="UP000295304">
    <property type="component" value="Unassembled WGS sequence"/>
</dbReference>
<dbReference type="GO" id="GO:0016994">
    <property type="term" value="F:precorrin-6A reductase activity"/>
    <property type="evidence" value="ECO:0007669"/>
    <property type="project" value="InterPro"/>
</dbReference>
<dbReference type="InterPro" id="IPR003723">
    <property type="entry name" value="Precorrin-6x_reduct"/>
</dbReference>
<gene>
    <name evidence="4" type="ORF">EDD55_101493</name>
</gene>
<dbReference type="PANTHER" id="PTHR36925:SF1">
    <property type="entry name" value="COBALT-PRECORRIN-6A REDUCTASE"/>
    <property type="match status" value="1"/>
</dbReference>
<evidence type="ECO:0000256" key="1">
    <source>
        <dbReference type="ARBA" id="ARBA00004953"/>
    </source>
</evidence>
<name>A0A4R3JG78_9PROT</name>
<protein>
    <submittedName>
        <fullName evidence="4">Precorrin-6A reductase</fullName>
    </submittedName>
</protein>
<dbReference type="Pfam" id="PF02571">
    <property type="entry name" value="CbiJ"/>
    <property type="match status" value="1"/>
</dbReference>
<evidence type="ECO:0000256" key="3">
    <source>
        <dbReference type="ARBA" id="ARBA00023002"/>
    </source>
</evidence>
<evidence type="ECO:0000313" key="5">
    <source>
        <dbReference type="Proteomes" id="UP000295304"/>
    </source>
</evidence>
<accession>A0A4R3JG78</accession>
<dbReference type="NCBIfam" id="NF005968">
    <property type="entry name" value="PRK08057.1-2"/>
    <property type="match status" value="1"/>
</dbReference>
<dbReference type="RefSeq" id="WP_132937867.1">
    <property type="nucleotide sequence ID" value="NZ_CP119676.1"/>
</dbReference>
<sequence length="250" mass="26619">MVKRLLILGGTSEAAELSHTAAKTFAGRAQVVTSLAGSTRSPRLDLAGGVRRGGFGGIEGLSRYLRDENIAAVIDATHPFAETISGHAYCACLRTATPLLRLERPAWTLPPAARWVEVATMTAAVEVLGGFARRVFLGIGRKNLAMFTALEEIFFLVRTIDPLPAPPPLARHHALVARPPFAVNDEKALLTEHRIDTVVAKNSGGAAARAKIDAALALDLSVVLIARPAPEPCPTTARLDEALAWLEDVL</sequence>
<dbReference type="EMBL" id="SLZW01000001">
    <property type="protein sequence ID" value="TCS65159.1"/>
    <property type="molecule type" value="Genomic_DNA"/>
</dbReference>
<evidence type="ECO:0000256" key="2">
    <source>
        <dbReference type="ARBA" id="ARBA00022573"/>
    </source>
</evidence>
<dbReference type="GO" id="GO:0009236">
    <property type="term" value="P:cobalamin biosynthetic process"/>
    <property type="evidence" value="ECO:0007669"/>
    <property type="project" value="UniProtKB-UniPathway"/>
</dbReference>
<comment type="pathway">
    <text evidence="1">Cofactor biosynthesis; adenosylcobalamin biosynthesis.</text>
</comment>
<keyword evidence="2" id="KW-0169">Cobalamin biosynthesis</keyword>
<keyword evidence="5" id="KW-1185">Reference proteome</keyword>